<gene>
    <name evidence="2" type="ORF">NCTC10529_01037</name>
</gene>
<evidence type="ECO:0000313" key="2">
    <source>
        <dbReference type="EMBL" id="SQH24842.1"/>
    </source>
</evidence>
<evidence type="ECO:0000259" key="1">
    <source>
        <dbReference type="Pfam" id="PF26078"/>
    </source>
</evidence>
<feature type="domain" description="Baseplate J-like central" evidence="1">
    <location>
        <begin position="137"/>
        <end position="208"/>
    </location>
</feature>
<reference evidence="2 3" key="1">
    <citation type="submission" date="2018-06" db="EMBL/GenBank/DDBJ databases">
        <authorList>
            <consortium name="Pathogen Informatics"/>
            <person name="Doyle S."/>
        </authorList>
    </citation>
    <scope>NUCLEOTIDE SEQUENCE [LARGE SCALE GENOMIC DNA]</scope>
    <source>
        <strain evidence="2 3">NCTC10529</strain>
    </source>
</reference>
<dbReference type="Pfam" id="PF26078">
    <property type="entry name" value="Baseplate_J_M"/>
    <property type="match status" value="1"/>
</dbReference>
<protein>
    <submittedName>
        <fullName evidence="2">Uncharacterized homolog of phage Mu protein gp47</fullName>
    </submittedName>
</protein>
<proteinExistence type="predicted"/>
<name>A0AAX2J412_KINKI</name>
<dbReference type="PIRSF" id="PIRSF020481">
    <property type="entry name" value="BAP"/>
    <property type="match status" value="1"/>
</dbReference>
<dbReference type="PANTHER" id="PTHR35862:SF1">
    <property type="entry name" value="FELS-2 PROPHAGE PROTEIN"/>
    <property type="match status" value="1"/>
</dbReference>
<evidence type="ECO:0000313" key="3">
    <source>
        <dbReference type="Proteomes" id="UP000248598"/>
    </source>
</evidence>
<dbReference type="GeneID" id="93262340"/>
<accession>A0AAX2J412</accession>
<dbReference type="InterPro" id="IPR052726">
    <property type="entry name" value="Phage_Baseplate_Hub"/>
</dbReference>
<dbReference type="InterPro" id="IPR014507">
    <property type="entry name" value="Baseplate_assembly_J_pred"/>
</dbReference>
<sequence>MKEIDLSQLPPPKVIEEFTFEAIFASKKARLIELCPNHIKDVVAATLELESEPLTIDLQQQAYSEMLLRQRINEATLATFLAFATGNDLDHIAASRNMSRKIIQAANPYANPPIAQINESDSSLRRRVQLYPEKLAAAGPRLAYIAHALDLDDVADAYAVQPRAGDVLVYIQSHSNAGIASPELLAHVQQYLSAEDKRPLCDSVTVQAATAKPITLRYATRYQSQLGKTSVQQAQQTALQQLIAEHSGLGAQLALSKIIGALDVVGAEKVILHEPQHDVICQSGEFIRIVSIESSELT</sequence>
<dbReference type="PANTHER" id="PTHR35862">
    <property type="entry name" value="FELS-2 PROPHAGE PROTEIN"/>
    <property type="match status" value="1"/>
</dbReference>
<dbReference type="EMBL" id="LS483426">
    <property type="protein sequence ID" value="SQH24842.1"/>
    <property type="molecule type" value="Genomic_DNA"/>
</dbReference>
<dbReference type="AlphaFoldDB" id="A0AAX2J412"/>
<dbReference type="Proteomes" id="UP000248598">
    <property type="component" value="Chromosome 1"/>
</dbReference>
<dbReference type="RefSeq" id="WP_003785643.1">
    <property type="nucleotide sequence ID" value="NZ_CP091518.1"/>
</dbReference>
<dbReference type="InterPro" id="IPR058531">
    <property type="entry name" value="Baseplate_J_M"/>
</dbReference>
<organism evidence="2 3">
    <name type="scientific">Kingella kingae</name>
    <dbReference type="NCBI Taxonomy" id="504"/>
    <lineage>
        <taxon>Bacteria</taxon>
        <taxon>Pseudomonadati</taxon>
        <taxon>Pseudomonadota</taxon>
        <taxon>Betaproteobacteria</taxon>
        <taxon>Neisseriales</taxon>
        <taxon>Neisseriaceae</taxon>
        <taxon>Kingella</taxon>
    </lineage>
</organism>